<name>A0A515EKR9_9BURK</name>
<protein>
    <submittedName>
        <fullName evidence="2">Uncharacterized protein</fullName>
    </submittedName>
</protein>
<sequence>MATFAPAIAVALCLAACVLITDAATRLAVELKDGAASLRNSNQERLELVHQPLSFPEGVHGPYEVVFQQTVDCTQCGSLWVHDLDITNPDYKPGGGSTSYHRNFVVVPKELSIRKAKGQAVVIVLHKAGGAIEVEALR</sequence>
<reference evidence="3" key="2">
    <citation type="journal article" date="2020" name="Int. J. Syst. Evol. Microbiol.">
        <title>Genomic insights into a novel species Rhodoferax aquaticus sp. nov., isolated from freshwater.</title>
        <authorList>
            <person name="Li T."/>
            <person name="Zhuo Y."/>
            <person name="Jin C.Z."/>
            <person name="Wu X."/>
            <person name="Ko S.R."/>
            <person name="Jin F.J."/>
            <person name="Ahn C.Y."/>
            <person name="Oh H.M."/>
            <person name="Lee H.G."/>
            <person name="Jin L."/>
        </authorList>
    </citation>
    <scope>NUCLEOTIDE SEQUENCE [LARGE SCALE GENOMIC DNA]</scope>
    <source>
        <strain evidence="3">Gr-4</strain>
    </source>
</reference>
<feature type="chain" id="PRO_5022236821" evidence="1">
    <location>
        <begin position="24"/>
        <end position="138"/>
    </location>
</feature>
<feature type="signal peptide" evidence="1">
    <location>
        <begin position="1"/>
        <end position="23"/>
    </location>
</feature>
<dbReference type="EMBL" id="CP036282">
    <property type="protein sequence ID" value="QDL53251.1"/>
    <property type="molecule type" value="Genomic_DNA"/>
</dbReference>
<dbReference type="Proteomes" id="UP000317365">
    <property type="component" value="Chromosome"/>
</dbReference>
<evidence type="ECO:0000313" key="3">
    <source>
        <dbReference type="Proteomes" id="UP000317365"/>
    </source>
</evidence>
<dbReference type="AlphaFoldDB" id="A0A515EKR9"/>
<dbReference type="RefSeq" id="WP_142808947.1">
    <property type="nucleotide sequence ID" value="NZ_CP036282.1"/>
</dbReference>
<keyword evidence="3" id="KW-1185">Reference proteome</keyword>
<evidence type="ECO:0000313" key="2">
    <source>
        <dbReference type="EMBL" id="QDL53251.1"/>
    </source>
</evidence>
<reference evidence="3" key="1">
    <citation type="submission" date="2019-02" db="EMBL/GenBank/DDBJ databases">
        <title>Complete genome sequence of Rhodoferax sp. Gr-4.</title>
        <authorList>
            <person name="Jin L."/>
        </authorList>
    </citation>
    <scope>NUCLEOTIDE SEQUENCE [LARGE SCALE GENOMIC DNA]</scope>
    <source>
        <strain evidence="3">Gr-4</strain>
    </source>
</reference>
<evidence type="ECO:0000256" key="1">
    <source>
        <dbReference type="SAM" id="SignalP"/>
    </source>
</evidence>
<dbReference type="KEGG" id="rhg:EXZ61_03160"/>
<organism evidence="2 3">
    <name type="scientific">Rhodoferax aquaticus</name>
    <dbReference type="NCBI Taxonomy" id="2527691"/>
    <lineage>
        <taxon>Bacteria</taxon>
        <taxon>Pseudomonadati</taxon>
        <taxon>Pseudomonadota</taxon>
        <taxon>Betaproteobacteria</taxon>
        <taxon>Burkholderiales</taxon>
        <taxon>Comamonadaceae</taxon>
        <taxon>Rhodoferax</taxon>
    </lineage>
</organism>
<proteinExistence type="predicted"/>
<accession>A0A515EKR9</accession>
<keyword evidence="1" id="KW-0732">Signal</keyword>
<gene>
    <name evidence="2" type="ORF">EXZ61_03160</name>
</gene>